<protein>
    <submittedName>
        <fullName evidence="5">LacI family DNA-binding transcriptional regulator</fullName>
    </submittedName>
</protein>
<dbReference type="SUPFAM" id="SSF47413">
    <property type="entry name" value="lambda repressor-like DNA-binding domains"/>
    <property type="match status" value="1"/>
</dbReference>
<dbReference type="PRINTS" id="PR00036">
    <property type="entry name" value="HTHLACI"/>
</dbReference>
<dbReference type="PROSITE" id="PS00356">
    <property type="entry name" value="HTH_LACI_1"/>
    <property type="match status" value="1"/>
</dbReference>
<evidence type="ECO:0000313" key="5">
    <source>
        <dbReference type="EMBL" id="RUM98361.1"/>
    </source>
</evidence>
<dbReference type="PANTHER" id="PTHR30146:SF152">
    <property type="entry name" value="TRANSCRIPTIONAL REGULATORY PROTEIN"/>
    <property type="match status" value="1"/>
</dbReference>
<dbReference type="InterPro" id="IPR010982">
    <property type="entry name" value="Lambda_DNA-bd_dom_sf"/>
</dbReference>
<gene>
    <name evidence="5" type="ORF">EET67_06895</name>
</gene>
<keyword evidence="6" id="KW-1185">Reference proteome</keyword>
<reference evidence="5 6" key="1">
    <citation type="submission" date="2018-11" db="EMBL/GenBank/DDBJ databases">
        <title>Pseudaminobacter arsenicus sp. nov., an arsenic-resistant bacterium isolated from arsenic-rich aquifers.</title>
        <authorList>
            <person name="Mu Y."/>
        </authorList>
    </citation>
    <scope>NUCLEOTIDE SEQUENCE [LARGE SCALE GENOMIC DNA]</scope>
    <source>
        <strain evidence="5 6">CB3</strain>
    </source>
</reference>
<comment type="caution">
    <text evidence="5">The sequence shown here is derived from an EMBL/GenBank/DDBJ whole genome shotgun (WGS) entry which is preliminary data.</text>
</comment>
<sequence>MRPTVHDVASEAGVSLATVDRVLNKRAGVRSATVARVEAAIARLGFVRDISAANLAKQRVYHLAFIIPEGPNAFMRGLEHELEQLKLRSALDRTEIRILKVPPFDSAALASALESLDTSVVSGVALVATESAATREALARLWQANIPIVTLVSDMPGSRRDHYVGIDNVAAGHTAARLIGRFVGPRPGRIALVAGSMLVRDHVERRMGFDQVIRAEFPNLHCLPVLEGRDDAAITGKVLAECLAAAPGVVALYSIGAGNRGVIEVLSGTPAYRDIVVVAHELTDHSRKALRDGLFDAVINQDAGHEIRSAIRLLKARIDGTDIIDGQENIRIEIYLRDNLP</sequence>
<evidence type="ECO:0000256" key="2">
    <source>
        <dbReference type="ARBA" id="ARBA00023125"/>
    </source>
</evidence>
<dbReference type="RefSeq" id="WP_128626214.1">
    <property type="nucleotide sequence ID" value="NZ_RKST01000006.1"/>
</dbReference>
<feature type="domain" description="HTH lacI-type" evidence="4">
    <location>
        <begin position="3"/>
        <end position="57"/>
    </location>
</feature>
<dbReference type="GO" id="GO:0000976">
    <property type="term" value="F:transcription cis-regulatory region binding"/>
    <property type="evidence" value="ECO:0007669"/>
    <property type="project" value="TreeGrafter"/>
</dbReference>
<dbReference type="PANTHER" id="PTHR30146">
    <property type="entry name" value="LACI-RELATED TRANSCRIPTIONAL REPRESSOR"/>
    <property type="match status" value="1"/>
</dbReference>
<dbReference type="InterPro" id="IPR000843">
    <property type="entry name" value="HTH_LacI"/>
</dbReference>
<evidence type="ECO:0000256" key="3">
    <source>
        <dbReference type="ARBA" id="ARBA00023163"/>
    </source>
</evidence>
<keyword evidence="3" id="KW-0804">Transcription</keyword>
<dbReference type="OrthoDB" id="9805774at2"/>
<dbReference type="Gene3D" id="3.40.50.2300">
    <property type="match status" value="2"/>
</dbReference>
<evidence type="ECO:0000313" key="6">
    <source>
        <dbReference type="Proteomes" id="UP000281647"/>
    </source>
</evidence>
<dbReference type="CDD" id="cd06307">
    <property type="entry name" value="PBP1_sugar_binding"/>
    <property type="match status" value="1"/>
</dbReference>
<dbReference type="PROSITE" id="PS50932">
    <property type="entry name" value="HTH_LACI_2"/>
    <property type="match status" value="1"/>
</dbReference>
<proteinExistence type="predicted"/>
<keyword evidence="1" id="KW-0805">Transcription regulation</keyword>
<keyword evidence="2 5" id="KW-0238">DNA-binding</keyword>
<dbReference type="SMART" id="SM00354">
    <property type="entry name" value="HTH_LACI"/>
    <property type="match status" value="1"/>
</dbReference>
<dbReference type="GO" id="GO:0003700">
    <property type="term" value="F:DNA-binding transcription factor activity"/>
    <property type="evidence" value="ECO:0007669"/>
    <property type="project" value="TreeGrafter"/>
</dbReference>
<organism evidence="5 6">
    <name type="scientific">Borborobacter arsenicus</name>
    <dbReference type="NCBI Taxonomy" id="1851146"/>
    <lineage>
        <taxon>Bacteria</taxon>
        <taxon>Pseudomonadati</taxon>
        <taxon>Pseudomonadota</taxon>
        <taxon>Alphaproteobacteria</taxon>
        <taxon>Hyphomicrobiales</taxon>
        <taxon>Phyllobacteriaceae</taxon>
        <taxon>Borborobacter</taxon>
    </lineage>
</organism>
<dbReference type="CDD" id="cd01392">
    <property type="entry name" value="HTH_LacI"/>
    <property type="match status" value="1"/>
</dbReference>
<evidence type="ECO:0000256" key="1">
    <source>
        <dbReference type="ARBA" id="ARBA00023015"/>
    </source>
</evidence>
<dbReference type="SUPFAM" id="SSF53822">
    <property type="entry name" value="Periplasmic binding protein-like I"/>
    <property type="match status" value="1"/>
</dbReference>
<dbReference type="Pfam" id="PF00356">
    <property type="entry name" value="LacI"/>
    <property type="match status" value="1"/>
</dbReference>
<dbReference type="InterPro" id="IPR028082">
    <property type="entry name" value="Peripla_BP_I"/>
</dbReference>
<dbReference type="Gene3D" id="1.10.260.40">
    <property type="entry name" value="lambda repressor-like DNA-binding domains"/>
    <property type="match status" value="1"/>
</dbReference>
<dbReference type="Proteomes" id="UP000281647">
    <property type="component" value="Unassembled WGS sequence"/>
</dbReference>
<evidence type="ECO:0000259" key="4">
    <source>
        <dbReference type="PROSITE" id="PS50932"/>
    </source>
</evidence>
<accession>A0A432V850</accession>
<dbReference type="EMBL" id="RKST01000006">
    <property type="protein sequence ID" value="RUM98361.1"/>
    <property type="molecule type" value="Genomic_DNA"/>
</dbReference>
<dbReference type="Pfam" id="PF13407">
    <property type="entry name" value="Peripla_BP_4"/>
    <property type="match status" value="1"/>
</dbReference>
<dbReference type="AlphaFoldDB" id="A0A432V850"/>
<dbReference type="InterPro" id="IPR025997">
    <property type="entry name" value="SBP_2_dom"/>
</dbReference>
<name>A0A432V850_9HYPH</name>